<evidence type="ECO:0000313" key="3">
    <source>
        <dbReference type="EMBL" id="GAJ08353.1"/>
    </source>
</evidence>
<dbReference type="GO" id="GO:0005794">
    <property type="term" value="C:Golgi apparatus"/>
    <property type="evidence" value="ECO:0007669"/>
    <property type="project" value="UniProtKB-SubCell"/>
</dbReference>
<sequence length="227" mass="26148">ILSKPYTGLEVSSDRGWFNVGDFMVPPVYHRGFPYDLRHQKINYQVSYAHGAKVGIAAGMWLGDPDIDAMERITNRPTVHQFSEILHKGIILDNTHFAPIDSQNTAYVRELAPLMMVLVGVGRYDDIWASYIAERVMMTTDYCCHFGKPFVWQERNPHNLWQNLKDEIFGMEHTPRFCEDLLTAELGEGTILDKLVRLYDHLKGKDYLPPVVYELGKAWCQDVRSVL</sequence>
<dbReference type="InterPro" id="IPR037595">
    <property type="entry name" value="RGP_fam"/>
</dbReference>
<dbReference type="PANTHER" id="PTHR31362">
    <property type="entry name" value="GLYCOSYLTRANSFERASE STELLO1-RELATED"/>
    <property type="match status" value="1"/>
</dbReference>
<proteinExistence type="predicted"/>
<feature type="non-terminal residue" evidence="3">
    <location>
        <position position="1"/>
    </location>
</feature>
<keyword evidence="2" id="KW-0333">Golgi apparatus</keyword>
<dbReference type="Pfam" id="PF03214">
    <property type="entry name" value="RGP"/>
    <property type="match status" value="1"/>
</dbReference>
<organism evidence="3">
    <name type="scientific">marine sediment metagenome</name>
    <dbReference type="NCBI Taxonomy" id="412755"/>
    <lineage>
        <taxon>unclassified sequences</taxon>
        <taxon>metagenomes</taxon>
        <taxon>ecological metagenomes</taxon>
    </lineage>
</organism>
<comment type="caution">
    <text evidence="3">The sequence shown here is derived from an EMBL/GenBank/DDBJ whole genome shotgun (WGS) entry which is preliminary data.</text>
</comment>
<protein>
    <submittedName>
        <fullName evidence="3">Uncharacterized protein</fullName>
    </submittedName>
</protein>
<name>X1TSN5_9ZZZZ</name>
<dbReference type="AlphaFoldDB" id="X1TSN5"/>
<reference evidence="3" key="1">
    <citation type="journal article" date="2014" name="Front. Microbiol.">
        <title>High frequency of phylogenetically diverse reductive dehalogenase-homologous genes in deep subseafloor sedimentary metagenomes.</title>
        <authorList>
            <person name="Kawai M."/>
            <person name="Futagami T."/>
            <person name="Toyoda A."/>
            <person name="Takaki Y."/>
            <person name="Nishi S."/>
            <person name="Hori S."/>
            <person name="Arai W."/>
            <person name="Tsubouchi T."/>
            <person name="Morono Y."/>
            <person name="Uchiyama I."/>
            <person name="Ito T."/>
            <person name="Fujiyama A."/>
            <person name="Inagaki F."/>
            <person name="Takami H."/>
        </authorList>
    </citation>
    <scope>NUCLEOTIDE SEQUENCE</scope>
    <source>
        <strain evidence="3">Expedition CK06-06</strain>
    </source>
</reference>
<evidence type="ECO:0000256" key="2">
    <source>
        <dbReference type="ARBA" id="ARBA00023034"/>
    </source>
</evidence>
<dbReference type="EMBL" id="BARW01033309">
    <property type="protein sequence ID" value="GAJ08353.1"/>
    <property type="molecule type" value="Genomic_DNA"/>
</dbReference>
<accession>X1TSN5</accession>
<gene>
    <name evidence="3" type="ORF">S12H4_52483</name>
</gene>
<evidence type="ECO:0000256" key="1">
    <source>
        <dbReference type="ARBA" id="ARBA00004555"/>
    </source>
</evidence>
<dbReference type="InterPro" id="IPR005049">
    <property type="entry name" value="STL-like"/>
</dbReference>
<comment type="subcellular location">
    <subcellularLocation>
        <location evidence="1">Golgi apparatus</location>
    </subcellularLocation>
</comment>
<dbReference type="PANTHER" id="PTHR31362:SF0">
    <property type="entry name" value="EXOSTOSIN DOMAIN-CONTAINING PROTEIN-RELATED"/>
    <property type="match status" value="1"/>
</dbReference>